<dbReference type="InterPro" id="IPR042099">
    <property type="entry name" value="ANL_N_sf"/>
</dbReference>
<dbReference type="Pfam" id="PF13193">
    <property type="entry name" value="AMP-binding_C"/>
    <property type="match status" value="1"/>
</dbReference>
<dbReference type="InterPro" id="IPR000873">
    <property type="entry name" value="AMP-dep_synth/lig_dom"/>
</dbReference>
<dbReference type="PROSITE" id="PS50075">
    <property type="entry name" value="CARRIER"/>
    <property type="match status" value="1"/>
</dbReference>
<dbReference type="Pfam" id="PF18563">
    <property type="entry name" value="TubC_N"/>
    <property type="match status" value="1"/>
</dbReference>
<evidence type="ECO:0000256" key="1">
    <source>
        <dbReference type="ARBA" id="ARBA00022450"/>
    </source>
</evidence>
<dbReference type="Gene3D" id="1.10.10.1830">
    <property type="entry name" value="Non-ribosomal peptide synthase, adenylation domain"/>
    <property type="match status" value="1"/>
</dbReference>
<dbReference type="SUPFAM" id="SSF47336">
    <property type="entry name" value="ACP-like"/>
    <property type="match status" value="1"/>
</dbReference>
<organism evidence="5 6">
    <name type="scientific">Acinetobacter calcoaceticus ANC 3811</name>
    <dbReference type="NCBI Taxonomy" id="1217690"/>
    <lineage>
        <taxon>Bacteria</taxon>
        <taxon>Pseudomonadati</taxon>
        <taxon>Pseudomonadota</taxon>
        <taxon>Gammaproteobacteria</taxon>
        <taxon>Moraxellales</taxon>
        <taxon>Moraxellaceae</taxon>
        <taxon>Acinetobacter</taxon>
        <taxon>Acinetobacter calcoaceticus/baumannii complex</taxon>
    </lineage>
</organism>
<gene>
    <name evidence="5" type="ORF">F935_01922</name>
</gene>
<name>R8Y168_ACICA</name>
<dbReference type="GO" id="GO:0016874">
    <property type="term" value="F:ligase activity"/>
    <property type="evidence" value="ECO:0007669"/>
    <property type="project" value="UniProtKB-KW"/>
</dbReference>
<dbReference type="Pfam" id="PF00668">
    <property type="entry name" value="Condensation"/>
    <property type="match status" value="1"/>
</dbReference>
<keyword evidence="3" id="KW-0436">Ligase</keyword>
<dbReference type="InterPro" id="IPR009081">
    <property type="entry name" value="PP-bd_ACP"/>
</dbReference>
<evidence type="ECO:0000256" key="3">
    <source>
        <dbReference type="ARBA" id="ARBA00022598"/>
    </source>
</evidence>
<dbReference type="Gene3D" id="3.30.559.10">
    <property type="entry name" value="Chloramphenicol acetyltransferase-like domain"/>
    <property type="match status" value="1"/>
</dbReference>
<dbReference type="CDD" id="cd05930">
    <property type="entry name" value="A_NRPS"/>
    <property type="match status" value="1"/>
</dbReference>
<protein>
    <recommendedName>
        <fullName evidence="4">Carrier domain-containing protein</fullName>
    </recommendedName>
</protein>
<dbReference type="Gene3D" id="3.40.50.12780">
    <property type="entry name" value="N-terminal domain of ligase-like"/>
    <property type="match status" value="1"/>
</dbReference>
<keyword evidence="2" id="KW-0597">Phosphoprotein</keyword>
<dbReference type="HOGENOM" id="CLU_250666_0_0_6"/>
<dbReference type="Gene3D" id="3.40.50.720">
    <property type="entry name" value="NAD(P)-binding Rossmann-like Domain"/>
    <property type="match status" value="1"/>
</dbReference>
<dbReference type="InterPro" id="IPR023213">
    <property type="entry name" value="CAT-like_dom_sf"/>
</dbReference>
<accession>R8Y168</accession>
<dbReference type="InterPro" id="IPR044894">
    <property type="entry name" value="TubC_N_sf"/>
</dbReference>
<evidence type="ECO:0000313" key="6">
    <source>
        <dbReference type="Proteomes" id="UP000014041"/>
    </source>
</evidence>
<dbReference type="InterPro" id="IPR025110">
    <property type="entry name" value="AMP-bd_C"/>
</dbReference>
<proteinExistence type="predicted"/>
<dbReference type="Pfam" id="PF00550">
    <property type="entry name" value="PP-binding"/>
    <property type="match status" value="1"/>
</dbReference>
<keyword evidence="1" id="KW-0596">Phosphopantetheine</keyword>
<dbReference type="SUPFAM" id="SSF51735">
    <property type="entry name" value="NAD(P)-binding Rossmann-fold domains"/>
    <property type="match status" value="1"/>
</dbReference>
<dbReference type="EMBL" id="APQJ01000008">
    <property type="protein sequence ID" value="EOQ62831.1"/>
    <property type="molecule type" value="Genomic_DNA"/>
</dbReference>
<dbReference type="InterPro" id="IPR001242">
    <property type="entry name" value="Condensation_dom"/>
</dbReference>
<dbReference type="Pfam" id="PF00501">
    <property type="entry name" value="AMP-binding"/>
    <property type="match status" value="1"/>
</dbReference>
<dbReference type="Proteomes" id="UP000014041">
    <property type="component" value="Unassembled WGS sequence"/>
</dbReference>
<dbReference type="InterPro" id="IPR013120">
    <property type="entry name" value="FAR_NAD-bd"/>
</dbReference>
<dbReference type="InterPro" id="IPR041464">
    <property type="entry name" value="TubC_N"/>
</dbReference>
<reference evidence="5 6" key="1">
    <citation type="submission" date="2013-02" db="EMBL/GenBank/DDBJ databases">
        <title>The Genome Sequence of Acinetobacter sp. ANC 3811.</title>
        <authorList>
            <consortium name="The Broad Institute Genome Sequencing Platform"/>
            <consortium name="The Broad Institute Genome Sequencing Center for Infectious Disease"/>
            <person name="Cerqueira G."/>
            <person name="Feldgarden M."/>
            <person name="Courvalin P."/>
            <person name="Perichon B."/>
            <person name="Grillot-Courvalin C."/>
            <person name="Clermont D."/>
            <person name="Rocha E."/>
            <person name="Yoon E.-J."/>
            <person name="Nemec A."/>
            <person name="Walker B."/>
            <person name="Young S.K."/>
            <person name="Zeng Q."/>
            <person name="Gargeya S."/>
            <person name="Fitzgerald M."/>
            <person name="Haas B."/>
            <person name="Abouelleil A."/>
            <person name="Alvarado L."/>
            <person name="Arachchi H.M."/>
            <person name="Berlin A.M."/>
            <person name="Chapman S.B."/>
            <person name="Dewar J."/>
            <person name="Goldberg J."/>
            <person name="Griggs A."/>
            <person name="Gujja S."/>
            <person name="Hansen M."/>
            <person name="Howarth C."/>
            <person name="Imamovic A."/>
            <person name="Larimer J."/>
            <person name="McCowan C."/>
            <person name="Murphy C."/>
            <person name="Neiman D."/>
            <person name="Pearson M."/>
            <person name="Priest M."/>
            <person name="Roberts A."/>
            <person name="Saif S."/>
            <person name="Shea T."/>
            <person name="Sisk P."/>
            <person name="Sykes S."/>
            <person name="Wortman J."/>
            <person name="Nusbaum C."/>
            <person name="Birren B."/>
        </authorList>
    </citation>
    <scope>NUCLEOTIDE SEQUENCE [LARGE SCALE GENOMIC DNA]</scope>
    <source>
        <strain evidence="5 6">ANC 3811</strain>
    </source>
</reference>
<dbReference type="PANTHER" id="PTHR44845">
    <property type="entry name" value="CARRIER DOMAIN-CONTAINING PROTEIN"/>
    <property type="match status" value="1"/>
</dbReference>
<dbReference type="Pfam" id="PF07993">
    <property type="entry name" value="NAD_binding_4"/>
    <property type="match status" value="1"/>
</dbReference>
<dbReference type="InterPro" id="IPR036291">
    <property type="entry name" value="NAD(P)-bd_dom_sf"/>
</dbReference>
<dbReference type="InterPro" id="IPR045851">
    <property type="entry name" value="AMP-bd_C_sf"/>
</dbReference>
<evidence type="ECO:0000256" key="2">
    <source>
        <dbReference type="ARBA" id="ARBA00022553"/>
    </source>
</evidence>
<dbReference type="InterPro" id="IPR020845">
    <property type="entry name" value="AMP-binding_CS"/>
</dbReference>
<feature type="domain" description="Carrier" evidence="4">
    <location>
        <begin position="1003"/>
        <end position="1078"/>
    </location>
</feature>
<comment type="caution">
    <text evidence="5">The sequence shown here is derived from an EMBL/GenBank/DDBJ whole genome shotgun (WGS) entry which is preliminary data.</text>
</comment>
<dbReference type="Gene3D" id="3.30.300.30">
    <property type="match status" value="1"/>
</dbReference>
<dbReference type="RefSeq" id="WP_016138739.1">
    <property type="nucleotide sequence ID" value="NZ_KB976986.1"/>
</dbReference>
<sequence length="1462" mass="166667">MNSNINSEKIVFDYAKQGIRLWVENDKLKYLVAKNCIYNNEMILNKLKENKEQIISFLISENCFEVAYPTSYEQRSLWFLDTIDKIGPAYNIFTAIEIDPTIDLIKLKTSILKILSRHDILKTVYFMQFGCLWQKIISNDIFLEMINDIEYISEIDDSLFKDKLEEIAKKRFDLKEGPVVNCKIIQRNVSGVDRYYFVFCVHHIVADFNSLQILQKEITECYFGKDLYSVENNYFETIDIFENEVIYSDSIKFQLENLSKLPEIPDLGWKHSLSKSNSYMNLSWELDSKTSTYLRKISEKTGVTIFSIIFSIYAISIAKLSNNKRILINLATTVTNRNNNFVVGNFSNLVPFIIDVDDNDSYKLIFEKVFNKILLSENYRNIPFSLLIEKMGLSNVDFRSPLTPLTFAWHSGQIKNILKLGNTYSESRQIGSSGDLMLTARDINGVIDFKLCGNDNKVTKIMLLSLKQKILDCIGDVTLDLEKKITEVNNNELNFNEKINEKKSYDFFDKLESYLIEDESKIAIKANNNEISYEDLLSKAKKISGILNFGGVGFGDKVVVHLDKNINLVPFILGVILSGATYVPLDLNLPADRIKTICDEAKPKLVISDEEDFNFFNISKKSTNSFEDCESIKYIKNNLENTVSYIIYTSGSTGIPKGVPITFEALNIFLNNLNSKICLNRETNFLSISSISFDASIAEIFLPLFSGAKLILSNSHHAKNPEKINQLIQENDINALQATPTTWNSLLIRYPKNTWNLDAYSMGEALPTKLAQKLIKSVNNLWNLYGPTEATVYVTADKFDPLDEVQNSSDFIPIKNIFDSSNLYILDHNNMPISSIGGVGELCITGSQLSSGYLNSNNKSFLRITLEHSGKEIKVYKTGDLARYNLDNYIDIIGRLDNQVKIKGYRVELGEIEAIIRSHPSIENCSVIYTEVINPKILAVVVGHEIEIEILKKYLASKLPLYMLPTEIRIIPSLPVNNNGKVDKKAIMSYFEVGEVELIVNYKNNEKIEDNLICIISKIMGRVIDDKYSNLFSLGLDSLQSVTLKMDILNEFCVNLSMEEIYNFSTINDLSNLIDSKINKISYENHYSFESDMDLPNIVIPLNAPEKIENVLLTGATGYLGSRVLKELINKPNIVIHCLVRSADCDQAKHRVLKALGDKYDLSKLKNVYFINGFLGASNFGMKFDEYITLSQKIDSVIHCAALVNFTLPYSVMRENIVSTKQIIEFCCLSKLKYLNFISTYSVLNPKLNKISETFFTEKHEFINFGYAESKWVCEQLLLKAKLMGLPCKIFRPSRIISDVDSNDLNLKDFYSVVLAGAIVSGYAPIETGVDNFVDVNKVSSVIVEESINQKNSNSIIHLCGKKWTAWDNIIKLLEVSAEKEFKKIPYSDWVELVYKLSHEHSSLYPFKEIYPFLIGMANSLREVFKNYHPIIDVNLNNDIDVIFTNELIMKHYTQICKFHSA</sequence>
<evidence type="ECO:0000313" key="5">
    <source>
        <dbReference type="EMBL" id="EOQ62831.1"/>
    </source>
</evidence>
<dbReference type="SUPFAM" id="SSF56801">
    <property type="entry name" value="Acetyl-CoA synthetase-like"/>
    <property type="match status" value="1"/>
</dbReference>
<dbReference type="SUPFAM" id="SSF52777">
    <property type="entry name" value="CoA-dependent acyltransferases"/>
    <property type="match status" value="2"/>
</dbReference>
<dbReference type="PROSITE" id="PS00455">
    <property type="entry name" value="AMP_BINDING"/>
    <property type="match status" value="1"/>
</dbReference>
<evidence type="ECO:0000259" key="4">
    <source>
        <dbReference type="PROSITE" id="PS50075"/>
    </source>
</evidence>
<dbReference type="Gene3D" id="1.10.1200.10">
    <property type="entry name" value="ACP-like"/>
    <property type="match status" value="1"/>
</dbReference>
<dbReference type="PANTHER" id="PTHR44845:SF6">
    <property type="entry name" value="BETA-ALANINE-ACTIVATING ENZYME"/>
    <property type="match status" value="1"/>
</dbReference>
<dbReference type="PATRIC" id="fig|1217690.3.peg.1908"/>
<dbReference type="InterPro" id="IPR036736">
    <property type="entry name" value="ACP-like_sf"/>
</dbReference>
<dbReference type="Gene3D" id="3.30.559.30">
    <property type="entry name" value="Nonribosomal peptide synthetase, condensation domain"/>
    <property type="match status" value="1"/>
</dbReference>